<sequence>MTTADTLADVHTWAVAQEEASDAIRALLRVPARLGLLDADLGTIPADLGHFERRIAGQGHALVSRARDMAKSGAREDSRLRSLLRRYHIARSNTGPTDPAVRARYNALIEIIAAEEGPPGSGARWNIGKHRSLWVLRARACLAPEALTQGEIDRISAEMSAGKRKGLRRAVAFLGELHRLTNELPVLREFLPLVPLVSPAGSSRARKLDWDGLPKPFRDSFEAAADACLKGAGDHAEAFLARIEAGEDPETVMAEADAMAESKSREVGKPTAARTRYREAVSWLVRSWEDAGGDTEDLRDLRQLFERTTIETAIRDQIARSKDAADLRDPLDSTTLKARLMALITLARRGLEDARAVAILKFLGQQHYEMPRLKLKKDRGGAGILMEVDRIAAMLRQKPALAGIWANAPGRIAEAARRDVEAAQSAGDRDGEISALRRFAGAAAYALQMSRPLRPTCLRHTRIASKDDAHANLKRVSPRKDLLTFRYAPWEVKNVRDVTVDVTGSDAEILREWLDQWRPQMIALQDLDPDNVYLFPGAALPKPDKGDPVALPRGAYAPSSFLDLWRDSSAELGVHETPHRMRHVVALLTLAAHPGDYARVSAILGNTEATARQHYGRDNGEAAARQSRAAMLAAHPDLFKTLNRRHRR</sequence>
<dbReference type="GO" id="GO:0015074">
    <property type="term" value="P:DNA integration"/>
    <property type="evidence" value="ECO:0007669"/>
    <property type="project" value="InterPro"/>
</dbReference>
<dbReference type="EMBL" id="JAMYXC010000029">
    <property type="protein sequence ID" value="MCP1167345.1"/>
    <property type="molecule type" value="Genomic_DNA"/>
</dbReference>
<gene>
    <name evidence="2" type="ORF">NHG85_02180</name>
</gene>
<dbReference type="Proteomes" id="UP001139477">
    <property type="component" value="Unassembled WGS sequence"/>
</dbReference>
<dbReference type="GO" id="GO:0006310">
    <property type="term" value="P:DNA recombination"/>
    <property type="evidence" value="ECO:0007669"/>
    <property type="project" value="UniProtKB-KW"/>
</dbReference>
<keyword evidence="3" id="KW-1185">Reference proteome</keyword>
<evidence type="ECO:0000313" key="3">
    <source>
        <dbReference type="Proteomes" id="UP001139477"/>
    </source>
</evidence>
<protein>
    <submittedName>
        <fullName evidence="2">Uncharacterized protein</fullName>
    </submittedName>
</protein>
<dbReference type="Gene3D" id="1.10.443.10">
    <property type="entry name" value="Intergrase catalytic core"/>
    <property type="match status" value="1"/>
</dbReference>
<organism evidence="2 3">
    <name type="scientific">Limimaricola litoreus</name>
    <dbReference type="NCBI Taxonomy" id="2955316"/>
    <lineage>
        <taxon>Bacteria</taxon>
        <taxon>Pseudomonadati</taxon>
        <taxon>Pseudomonadota</taxon>
        <taxon>Alphaproteobacteria</taxon>
        <taxon>Rhodobacterales</taxon>
        <taxon>Paracoccaceae</taxon>
        <taxon>Limimaricola</taxon>
    </lineage>
</organism>
<evidence type="ECO:0000256" key="1">
    <source>
        <dbReference type="ARBA" id="ARBA00023172"/>
    </source>
</evidence>
<dbReference type="GO" id="GO:0003677">
    <property type="term" value="F:DNA binding"/>
    <property type="evidence" value="ECO:0007669"/>
    <property type="project" value="InterPro"/>
</dbReference>
<dbReference type="InterPro" id="IPR013762">
    <property type="entry name" value="Integrase-like_cat_sf"/>
</dbReference>
<keyword evidence="1" id="KW-0233">DNA recombination</keyword>
<evidence type="ECO:0000313" key="2">
    <source>
        <dbReference type="EMBL" id="MCP1167345.1"/>
    </source>
</evidence>
<accession>A0A9X2FNR5</accession>
<dbReference type="SUPFAM" id="SSF56349">
    <property type="entry name" value="DNA breaking-rejoining enzymes"/>
    <property type="match status" value="1"/>
</dbReference>
<reference evidence="2" key="1">
    <citation type="submission" date="2022-06" db="EMBL/GenBank/DDBJ databases">
        <title>Limimaricola sediminis sp. nov., isolated from an intertidal sediment.</title>
        <authorList>
            <person name="Shao X."/>
        </authorList>
    </citation>
    <scope>NUCLEOTIDE SEQUENCE</scope>
    <source>
        <strain evidence="2">ASW11-118</strain>
    </source>
</reference>
<comment type="caution">
    <text evidence="2">The sequence shown here is derived from an EMBL/GenBank/DDBJ whole genome shotgun (WGS) entry which is preliminary data.</text>
</comment>
<name>A0A9X2FNR5_9RHOB</name>
<proteinExistence type="predicted"/>
<dbReference type="InterPro" id="IPR011010">
    <property type="entry name" value="DNA_brk_join_enz"/>
</dbReference>
<dbReference type="AlphaFoldDB" id="A0A9X2FNR5"/>
<dbReference type="RefSeq" id="WP_253329394.1">
    <property type="nucleotide sequence ID" value="NZ_JAMYXC010000029.1"/>
</dbReference>